<evidence type="ECO:0000313" key="3">
    <source>
        <dbReference type="EMBL" id="RAS62115.1"/>
    </source>
</evidence>
<dbReference type="Pfam" id="PF13670">
    <property type="entry name" value="PepSY_2"/>
    <property type="match status" value="1"/>
</dbReference>
<organism evidence="3 4">
    <name type="scientific">Vibrio diazotrophicus</name>
    <dbReference type="NCBI Taxonomy" id="685"/>
    <lineage>
        <taxon>Bacteria</taxon>
        <taxon>Pseudomonadati</taxon>
        <taxon>Pseudomonadota</taxon>
        <taxon>Gammaproteobacteria</taxon>
        <taxon>Vibrionales</taxon>
        <taxon>Vibrionaceae</taxon>
        <taxon>Vibrio</taxon>
    </lineage>
</organism>
<dbReference type="Proteomes" id="UP000248729">
    <property type="component" value="Unassembled WGS sequence"/>
</dbReference>
<reference evidence="3 4" key="1">
    <citation type="submission" date="2018-06" db="EMBL/GenBank/DDBJ databases">
        <title>Freshwater and sediment microbial communities from various areas in North America, analyzing microbe dynamics in response to fracking.</title>
        <authorList>
            <person name="Lamendella R."/>
        </authorList>
    </citation>
    <scope>NUCLEOTIDE SEQUENCE [LARGE SCALE GENOMIC DNA]</scope>
    <source>
        <strain evidence="3 4">99A</strain>
    </source>
</reference>
<feature type="domain" description="PepSY" evidence="2">
    <location>
        <begin position="12"/>
        <end position="92"/>
    </location>
</feature>
<proteinExistence type="predicted"/>
<evidence type="ECO:0000313" key="4">
    <source>
        <dbReference type="Proteomes" id="UP000248729"/>
    </source>
</evidence>
<evidence type="ECO:0000256" key="1">
    <source>
        <dbReference type="SAM" id="SignalP"/>
    </source>
</evidence>
<name>A0A329E9U8_VIBDI</name>
<keyword evidence="1" id="KW-0732">Signal</keyword>
<dbReference type="EMBL" id="QLTR01000015">
    <property type="protein sequence ID" value="RAS62115.1"/>
    <property type="molecule type" value="Genomic_DNA"/>
</dbReference>
<gene>
    <name evidence="3" type="ORF">DET48_11545</name>
</gene>
<protein>
    <recommendedName>
        <fullName evidence="2">PepSY domain-containing protein</fullName>
    </recommendedName>
</protein>
<dbReference type="InterPro" id="IPR025711">
    <property type="entry name" value="PepSY"/>
</dbReference>
<accession>A0A329E9U8</accession>
<dbReference type="AlphaFoldDB" id="A0A329E9U8"/>
<feature type="chain" id="PRO_5016379424" description="PepSY domain-containing protein" evidence="1">
    <location>
        <begin position="25"/>
        <end position="95"/>
    </location>
</feature>
<sequence length="95" mass="10767">MTTNTMIRSGLLATLMAVSSLAMASDPVCTKEPESKWMSFDQAKQQVQDMGYKIKKFKKTSTGCYELYGYNAEGKKTEIYFNPVDMSKVKEEQDD</sequence>
<comment type="caution">
    <text evidence="3">The sequence shown here is derived from an EMBL/GenBank/DDBJ whole genome shotgun (WGS) entry which is preliminary data.</text>
</comment>
<evidence type="ECO:0000259" key="2">
    <source>
        <dbReference type="Pfam" id="PF13670"/>
    </source>
</evidence>
<feature type="signal peptide" evidence="1">
    <location>
        <begin position="1"/>
        <end position="24"/>
    </location>
</feature>